<organism evidence="3 4">
    <name type="scientific">Aestuariirhabdus litorea</name>
    <dbReference type="NCBI Taxonomy" id="2528527"/>
    <lineage>
        <taxon>Bacteria</taxon>
        <taxon>Pseudomonadati</taxon>
        <taxon>Pseudomonadota</taxon>
        <taxon>Gammaproteobacteria</taxon>
        <taxon>Oceanospirillales</taxon>
        <taxon>Aestuariirhabdaceae</taxon>
        <taxon>Aestuariirhabdus</taxon>
    </lineage>
</organism>
<feature type="domain" description="Glucose-methanol-choline oxidoreductase C-terminal" evidence="2">
    <location>
        <begin position="88"/>
        <end position="134"/>
    </location>
</feature>
<feature type="region of interest" description="Disordered" evidence="1">
    <location>
        <begin position="144"/>
        <end position="163"/>
    </location>
</feature>
<reference evidence="3 4" key="1">
    <citation type="submission" date="2018-08" db="EMBL/GenBank/DDBJ databases">
        <authorList>
            <person name="Khan S.A."/>
        </authorList>
    </citation>
    <scope>NUCLEOTIDE SEQUENCE [LARGE SCALE GENOMIC DNA]</scope>
    <source>
        <strain evidence="3 4">GTF-13</strain>
    </source>
</reference>
<dbReference type="EMBL" id="QWEZ01000001">
    <property type="protein sequence ID" value="RRJ85229.1"/>
    <property type="molecule type" value="Genomic_DNA"/>
</dbReference>
<dbReference type="SUPFAM" id="SSF51905">
    <property type="entry name" value="FAD/NAD(P)-binding domain"/>
    <property type="match status" value="1"/>
</dbReference>
<feature type="region of interest" description="Disordered" evidence="1">
    <location>
        <begin position="47"/>
        <end position="102"/>
    </location>
</feature>
<proteinExistence type="predicted"/>
<dbReference type="Proteomes" id="UP000280792">
    <property type="component" value="Unassembled WGS sequence"/>
</dbReference>
<sequence>MQLTVLAQGHNEANIIQRFRVSASPDRGVNCGAWPWRGSVATPARRIYSGNHWPRPPHDSNRPPPPLQPCPVAPLAATPAGASRRADCPAGDRQKTGGCDAFGRLHNQPGLYLSDASLIPDTPTVNPQGTLMALVRRNVEQWIQSGELGPAKGRGRSGSRAGP</sequence>
<dbReference type="InterPro" id="IPR007867">
    <property type="entry name" value="GMC_OxRtase_C"/>
</dbReference>
<feature type="compositionally biased region" description="Pro residues" evidence="1">
    <location>
        <begin position="62"/>
        <end position="72"/>
    </location>
</feature>
<evidence type="ECO:0000256" key="1">
    <source>
        <dbReference type="SAM" id="MobiDB-lite"/>
    </source>
</evidence>
<dbReference type="InterPro" id="IPR036188">
    <property type="entry name" value="FAD/NAD-bd_sf"/>
</dbReference>
<evidence type="ECO:0000259" key="2">
    <source>
        <dbReference type="Pfam" id="PF05199"/>
    </source>
</evidence>
<dbReference type="AlphaFoldDB" id="A0A3P3VUW6"/>
<dbReference type="Gene3D" id="3.50.50.60">
    <property type="entry name" value="FAD/NAD(P)-binding domain"/>
    <property type="match status" value="1"/>
</dbReference>
<keyword evidence="4" id="KW-1185">Reference proteome</keyword>
<reference evidence="3 4" key="2">
    <citation type="submission" date="2018-12" db="EMBL/GenBank/DDBJ databases">
        <title>Simiduia agarivorans gen. nov., sp. nov., a marine, agarolytic bacterium isolated from shallow coastal water from Keelung, Taiwan.</title>
        <authorList>
            <person name="Shieh W.Y."/>
        </authorList>
    </citation>
    <scope>NUCLEOTIDE SEQUENCE [LARGE SCALE GENOMIC DNA]</scope>
    <source>
        <strain evidence="3 4">GTF-13</strain>
    </source>
</reference>
<gene>
    <name evidence="3" type="ORF">D0544_09220</name>
</gene>
<dbReference type="Pfam" id="PF05199">
    <property type="entry name" value="GMC_oxred_C"/>
    <property type="match status" value="1"/>
</dbReference>
<name>A0A3P3VUW6_9GAMM</name>
<dbReference type="GO" id="GO:0016614">
    <property type="term" value="F:oxidoreductase activity, acting on CH-OH group of donors"/>
    <property type="evidence" value="ECO:0007669"/>
    <property type="project" value="InterPro"/>
</dbReference>
<feature type="compositionally biased region" description="Basic and acidic residues" evidence="1">
    <location>
        <begin position="84"/>
        <end position="95"/>
    </location>
</feature>
<accession>A0A3P3VUW6</accession>
<evidence type="ECO:0000313" key="3">
    <source>
        <dbReference type="EMBL" id="RRJ85229.1"/>
    </source>
</evidence>
<comment type="caution">
    <text evidence="3">The sequence shown here is derived from an EMBL/GenBank/DDBJ whole genome shotgun (WGS) entry which is preliminary data.</text>
</comment>
<protein>
    <recommendedName>
        <fullName evidence="2">Glucose-methanol-choline oxidoreductase C-terminal domain-containing protein</fullName>
    </recommendedName>
</protein>
<evidence type="ECO:0000313" key="4">
    <source>
        <dbReference type="Proteomes" id="UP000280792"/>
    </source>
</evidence>